<keyword evidence="1" id="KW-0614">Plasmid</keyword>
<protein>
    <submittedName>
        <fullName evidence="1">Uncharacterized protein</fullName>
    </submittedName>
</protein>
<sequence length="55" mass="5977">MEGWVSEGVRLGVDDDVAQEALGNGIGHGRFHWIVAPTANRWAHRPGPTFGKHDA</sequence>
<evidence type="ECO:0000313" key="1">
    <source>
        <dbReference type="EMBL" id="ASY67016.1"/>
    </source>
</evidence>
<evidence type="ECO:0000313" key="2">
    <source>
        <dbReference type="Proteomes" id="UP000217211"/>
    </source>
</evidence>
<reference evidence="1 2" key="1">
    <citation type="submission" date="2017-08" db="EMBL/GenBank/DDBJ databases">
        <title>Multipartite genome sequences of Sinorhizobium species nodulating soybeans.</title>
        <authorList>
            <person name="Tian C.F."/>
        </authorList>
    </citation>
    <scope>NUCLEOTIDE SEQUENCE [LARGE SCALE GENOMIC DNA]</scope>
    <source>
        <strain evidence="1 2">CCBAU 05684</strain>
        <plasmid evidence="2">psj05684b</plasmid>
    </source>
</reference>
<proteinExistence type="predicted"/>
<gene>
    <name evidence="1" type="ORF">SJ05684_b60340</name>
</gene>
<keyword evidence="2" id="KW-1185">Reference proteome</keyword>
<organism evidence="1 2">
    <name type="scientific">Sinorhizobium sojae CCBAU 05684</name>
    <dbReference type="NCBI Taxonomy" id="716928"/>
    <lineage>
        <taxon>Bacteria</taxon>
        <taxon>Pseudomonadati</taxon>
        <taxon>Pseudomonadota</taxon>
        <taxon>Alphaproteobacteria</taxon>
        <taxon>Hyphomicrobiales</taxon>
        <taxon>Rhizobiaceae</taxon>
        <taxon>Sinorhizobium/Ensifer group</taxon>
        <taxon>Sinorhizobium</taxon>
    </lineage>
</organism>
<dbReference type="KEGG" id="esj:SJ05684_b60340"/>
<dbReference type="EMBL" id="CP023068">
    <property type="protein sequence ID" value="ASY67016.1"/>
    <property type="molecule type" value="Genomic_DNA"/>
</dbReference>
<dbReference type="Proteomes" id="UP000217211">
    <property type="component" value="Plasmid pSJ05684b"/>
</dbReference>
<accession>A0A249PMH9</accession>
<dbReference type="AlphaFoldDB" id="A0A249PMH9"/>
<geneLocation type="plasmid" evidence="2">
    <name>psj05684b</name>
</geneLocation>
<name>A0A249PMH9_9HYPH</name>